<protein>
    <recommendedName>
        <fullName evidence="5">Septum formation initiator domain-containing protein</fullName>
    </recommendedName>
</protein>
<feature type="compositionally biased region" description="Basic and acidic residues" evidence="1">
    <location>
        <begin position="101"/>
        <end position="137"/>
    </location>
</feature>
<keyword evidence="2" id="KW-0472">Membrane</keyword>
<accession>A0ABR3D8P5</accession>
<evidence type="ECO:0000256" key="2">
    <source>
        <dbReference type="SAM" id="Phobius"/>
    </source>
</evidence>
<evidence type="ECO:0000313" key="4">
    <source>
        <dbReference type="Proteomes" id="UP001451303"/>
    </source>
</evidence>
<keyword evidence="2" id="KW-1133">Transmembrane helix</keyword>
<name>A0ABR3D8P5_NEUIN</name>
<evidence type="ECO:0008006" key="5">
    <source>
        <dbReference type="Google" id="ProtNLM"/>
    </source>
</evidence>
<sequence length="484" mass="53979">MSSEATPAHRLDRFRQRIVKAAGFPSPGSEFHWSPAPRPRRIKRDKEKESRSSAVMFPNAPNGVEGLKGGSHSPHRQRHQITRSITELPSSLHLHRHRSNRDRLGKEKEKDKEKHKDKDKSRGREKEREKGKERDGLNIDVQSANPTLQSTGRGRFSFEGFGMSTPNNLTPNASRRASILNASPSADDSVPSVATAALASNVSGGSILLNEDEIAKERQRAIARERGLKKSLEDLEQFSNNTTRQLDDTYYSVLEKLCVLQNTILALKEVAVASQDMTSHFTTEASELVTDVSLQLDAFGQFEDHQKRIEQLQDRVYAGRDRIKSLSERVDLVRERIESWERADREWQERTRRRLKAFWVLTSGVIFLVLLIFVGSQFAPESSAATVATVEGAVMAANRLANDSLNTLKIATLGGAGELLGQGRRLKDTGGQQQQQQLGKRDGEKEMNMPGGSETAVREALNGEATSVWMSSDSADKLRAFDEL</sequence>
<feature type="transmembrane region" description="Helical" evidence="2">
    <location>
        <begin position="357"/>
        <end position="379"/>
    </location>
</feature>
<proteinExistence type="predicted"/>
<evidence type="ECO:0000313" key="3">
    <source>
        <dbReference type="EMBL" id="KAL0469051.1"/>
    </source>
</evidence>
<dbReference type="EMBL" id="JAVLET010000006">
    <property type="protein sequence ID" value="KAL0469051.1"/>
    <property type="molecule type" value="Genomic_DNA"/>
</dbReference>
<feature type="region of interest" description="Disordered" evidence="1">
    <location>
        <begin position="426"/>
        <end position="454"/>
    </location>
</feature>
<dbReference type="Proteomes" id="UP001451303">
    <property type="component" value="Unassembled WGS sequence"/>
</dbReference>
<comment type="caution">
    <text evidence="3">The sequence shown here is derived from an EMBL/GenBank/DDBJ whole genome shotgun (WGS) entry which is preliminary data.</text>
</comment>
<organism evidence="3 4">
    <name type="scientific">Neurospora intermedia</name>
    <dbReference type="NCBI Taxonomy" id="5142"/>
    <lineage>
        <taxon>Eukaryota</taxon>
        <taxon>Fungi</taxon>
        <taxon>Dikarya</taxon>
        <taxon>Ascomycota</taxon>
        <taxon>Pezizomycotina</taxon>
        <taxon>Sordariomycetes</taxon>
        <taxon>Sordariomycetidae</taxon>
        <taxon>Sordariales</taxon>
        <taxon>Sordariaceae</taxon>
        <taxon>Neurospora</taxon>
    </lineage>
</organism>
<reference evidence="3 4" key="1">
    <citation type="submission" date="2023-09" db="EMBL/GenBank/DDBJ databases">
        <title>Multi-omics analysis of a traditional fermented food reveals byproduct-associated fungal strains for waste-to-food upcycling.</title>
        <authorList>
            <consortium name="Lawrence Berkeley National Laboratory"/>
            <person name="Rekdal V.M."/>
            <person name="Villalobos-Escobedo J.M."/>
            <person name="Rodriguez-Valeron N."/>
            <person name="Garcia M.O."/>
            <person name="Vasquez D.P."/>
            <person name="Damayanti I."/>
            <person name="Sorensen P.M."/>
            <person name="Baidoo E.E."/>
            <person name="De Carvalho A.C."/>
            <person name="Riley R."/>
            <person name="Lipzen A."/>
            <person name="He G."/>
            <person name="Yan M."/>
            <person name="Haridas S."/>
            <person name="Daum C."/>
            <person name="Yoshinaga Y."/>
            <person name="Ng V."/>
            <person name="Grigoriev I.V."/>
            <person name="Munk R."/>
            <person name="Nuraida L."/>
            <person name="Wijaya C.H."/>
            <person name="Morales P.-C."/>
            <person name="Keasling J.D."/>
        </authorList>
    </citation>
    <scope>NUCLEOTIDE SEQUENCE [LARGE SCALE GENOMIC DNA]</scope>
    <source>
        <strain evidence="3 4">FGSC 2613</strain>
    </source>
</reference>
<keyword evidence="2" id="KW-0812">Transmembrane</keyword>
<feature type="region of interest" description="Disordered" evidence="1">
    <location>
        <begin position="22"/>
        <end position="168"/>
    </location>
</feature>
<gene>
    <name evidence="3" type="ORF">QR685DRAFT_573276</name>
</gene>
<evidence type="ECO:0000256" key="1">
    <source>
        <dbReference type="SAM" id="MobiDB-lite"/>
    </source>
</evidence>
<keyword evidence="4" id="KW-1185">Reference proteome</keyword>
<feature type="compositionally biased region" description="Polar residues" evidence="1">
    <location>
        <begin position="140"/>
        <end position="152"/>
    </location>
</feature>